<sequence>MTRCWNSLRRSVADKETYERGHHAVAPATDASLEDAKKAGKFRPIGFKPIGSTEGKRKKKAKAKESKVGSKKKATEIKSDVGYDTSKTEIAGPSQQTEVTSTSKPAPPPPAEPEPEEEDIDIFAGVGEYTGIDLGDDDDEPSEGEVSDRPDEPSDVATAREEPLTRAPWFDTEDEHEPSRRPSTPPPASKSKSPSEPPLAPAEDLEEGEEQEAHAHLVPLASSAIPSIREFLAAEEEKEKREKRKAKRDKKKGKAVTGGDVSGECF</sequence>
<proteinExistence type="predicted"/>
<organism evidence="1 2">
    <name type="scientific">Phlebia brevispora</name>
    <dbReference type="NCBI Taxonomy" id="194682"/>
    <lineage>
        <taxon>Eukaryota</taxon>
        <taxon>Fungi</taxon>
        <taxon>Dikarya</taxon>
        <taxon>Basidiomycota</taxon>
        <taxon>Agaricomycotina</taxon>
        <taxon>Agaricomycetes</taxon>
        <taxon>Polyporales</taxon>
        <taxon>Meruliaceae</taxon>
        <taxon>Phlebia</taxon>
    </lineage>
</organism>
<evidence type="ECO:0000313" key="2">
    <source>
        <dbReference type="Proteomes" id="UP001148662"/>
    </source>
</evidence>
<reference evidence="1" key="1">
    <citation type="submission" date="2022-07" db="EMBL/GenBank/DDBJ databases">
        <title>Genome Sequence of Phlebia brevispora.</title>
        <authorList>
            <person name="Buettner E."/>
        </authorList>
    </citation>
    <scope>NUCLEOTIDE SEQUENCE</scope>
    <source>
        <strain evidence="1">MPL23</strain>
    </source>
</reference>
<name>A0ACC1RXG8_9APHY</name>
<keyword evidence="2" id="KW-1185">Reference proteome</keyword>
<gene>
    <name evidence="1" type="ORF">NM688_g8083</name>
</gene>
<accession>A0ACC1RXG8</accession>
<evidence type="ECO:0000313" key="1">
    <source>
        <dbReference type="EMBL" id="KAJ3527767.1"/>
    </source>
</evidence>
<protein>
    <submittedName>
        <fullName evidence="1">Uncharacterized protein</fullName>
    </submittedName>
</protein>
<dbReference type="Proteomes" id="UP001148662">
    <property type="component" value="Unassembled WGS sequence"/>
</dbReference>
<dbReference type="EMBL" id="JANHOG010002065">
    <property type="protein sequence ID" value="KAJ3527767.1"/>
    <property type="molecule type" value="Genomic_DNA"/>
</dbReference>
<comment type="caution">
    <text evidence="1">The sequence shown here is derived from an EMBL/GenBank/DDBJ whole genome shotgun (WGS) entry which is preliminary data.</text>
</comment>